<name>A0A0L6UTZ0_9BASI</name>
<dbReference type="EMBL" id="LAVV01008890">
    <property type="protein sequence ID" value="KNZ51717.1"/>
    <property type="molecule type" value="Genomic_DNA"/>
</dbReference>
<dbReference type="Proteomes" id="UP000037035">
    <property type="component" value="Unassembled WGS sequence"/>
</dbReference>
<dbReference type="AlphaFoldDB" id="A0A0L6UTZ0"/>
<evidence type="ECO:0000313" key="1">
    <source>
        <dbReference type="EMBL" id="KNZ51717.1"/>
    </source>
</evidence>
<comment type="caution">
    <text evidence="1">The sequence shown here is derived from an EMBL/GenBank/DDBJ whole genome shotgun (WGS) entry which is preliminary data.</text>
</comment>
<proteinExistence type="predicted"/>
<evidence type="ECO:0000313" key="2">
    <source>
        <dbReference type="Proteomes" id="UP000037035"/>
    </source>
</evidence>
<sequence length="148" mass="17005">MGKLLAKFKSTVLSVKTSSSSHLTPIVILSIIHHFKVKFPQEHLIYTYFPRDPQTDWFKGYGFLHFQPRLNKSQDNQDYSDDTKELDHFAPIKHNPVQEIQVLKSSCWDNFSNQLGLPDFTNSTSPVYSPKLIKCNIEFSQSNCAVPT</sequence>
<keyword evidence="2" id="KW-1185">Reference proteome</keyword>
<dbReference type="OrthoDB" id="2496068at2759"/>
<dbReference type="VEuPathDB" id="FungiDB:VP01_384g6"/>
<reference evidence="1 2" key="1">
    <citation type="submission" date="2015-08" db="EMBL/GenBank/DDBJ databases">
        <title>Next Generation Sequencing and Analysis of the Genome of Puccinia sorghi L Schw, the Causal Agent of Maize Common Rust.</title>
        <authorList>
            <person name="Rochi L."/>
            <person name="Burguener G."/>
            <person name="Darino M."/>
            <person name="Turjanski A."/>
            <person name="Kreff E."/>
            <person name="Dieguez M.J."/>
            <person name="Sacco F."/>
        </authorList>
    </citation>
    <scope>NUCLEOTIDE SEQUENCE [LARGE SCALE GENOMIC DNA]</scope>
    <source>
        <strain evidence="1 2">RO10H11247</strain>
    </source>
</reference>
<accession>A0A0L6UTZ0</accession>
<gene>
    <name evidence="1" type="ORF">VP01_384g6</name>
</gene>
<organism evidence="1 2">
    <name type="scientific">Puccinia sorghi</name>
    <dbReference type="NCBI Taxonomy" id="27349"/>
    <lineage>
        <taxon>Eukaryota</taxon>
        <taxon>Fungi</taxon>
        <taxon>Dikarya</taxon>
        <taxon>Basidiomycota</taxon>
        <taxon>Pucciniomycotina</taxon>
        <taxon>Pucciniomycetes</taxon>
        <taxon>Pucciniales</taxon>
        <taxon>Pucciniaceae</taxon>
        <taxon>Puccinia</taxon>
    </lineage>
</organism>
<protein>
    <submittedName>
        <fullName evidence="1">Uncharacterized protein</fullName>
    </submittedName>
</protein>